<accession>A0A132NYF1</accession>
<proteinExistence type="predicted"/>
<reference evidence="2 3" key="1">
    <citation type="journal article" date="2015" name="Mol. Biochem. Parasitol.">
        <title>Identification of polymorphic genes for use in assemblage B genotyping assays through comparative genomics of multiple assemblage B Giardia duodenalis isolates.</title>
        <authorList>
            <person name="Wielinga C."/>
            <person name="Thompson R.C."/>
            <person name="Monis P."/>
            <person name="Ryan U."/>
        </authorList>
    </citation>
    <scope>NUCLEOTIDE SEQUENCE [LARGE SCALE GENOMIC DNA]</scope>
    <source>
        <strain evidence="2 3">BAH15c1</strain>
    </source>
</reference>
<evidence type="ECO:0000313" key="2">
    <source>
        <dbReference type="EMBL" id="KWX15109.1"/>
    </source>
</evidence>
<dbReference type="OrthoDB" id="269227at2759"/>
<protein>
    <submittedName>
        <fullName evidence="2">Uncharacterized protein</fullName>
    </submittedName>
</protein>
<sequence length="1318" mass="147153">MSQGSYQFDSNGVRFSKKITIEMISQFITQFIHYGDVRDAYLAHEAVLQYLQSDAQNTNPSKATGKDKKEAAVQEIGEKLSLAVKNMPSETSPYTVISLLSTLCGYFEITPFLMDPEFEPVVKTFSDAFKKVWKDPTSLSVPTYPEKVKSTIPYYFSVCYAESGMPSAPMGHVYIPETRMFPGLILGNAESRELLDCSKLAPDSPMSPEKLKFISEVFQYASADFFKSTEMLTLVASVLGYALFTGNIDIFVQDSEESDDEDSDDIPCRAFSFLAENLTDGSAASTEVILSFWAGAGAAVQQANAKEAADAAAKGCLPIKHEAMMQTLETLLSFFDVFSLTNLRTEDLRKEMVDTEASSLKHFDDLCASFFKTMAACYQFTDTSKPSSKLGLYTFTKVSACCLTFCIQHIIILLSTASADNVEKGISDAFDRTLLPYNFSPAYGEFLSKFISVEDADDVLLGSITTSIAHRFAFICNSMSKDPSCLFYVGDSASTLPFLWNLYLATAEILEPSALSKTINAYLVSVKATEAFSTLTPKSLFCLALSAFVNDTADCKILSDAYARLKSGSDDEKKLYLSYLLRKLQTSYNLSQEYTTRIRDELKSFETISTSHCKLAYALLSTFNPVEIAGDQIDLLSPDKCNIVDALVSFRKNYHDSNSISRHLEKFLQGLAGKNLEEMLLPLFQKENLNELTVPEVKPSSRPEKKDDKDNQKDGGEKCGERDGAEEDTSSSDDESDSGSDSRDKSDAMERFKNLSLQEMDYYFRRTDITHLSSLLEILYISIHHTDGISDYLVMNVLVPLLLKLIQMMFTQYSSLTDALGVSRDWDVMSRFSKDPKEAYTSGERRLAVIVGWMVCIVDKLGEIYDYSTILWSILKMNTDQLKAVVYDVYIHNLDDYSTSFPFISVPLAIVVAYLLTIIASINIEQAADDLFYLTAINLRLSGNLVLGDNFTREEILKPSQALTICKRIVPFLAAQLAPLKEKAQECAITCYAVIAMEITSDITDSKKKKSQAIQKKAQNVFSIISALIPVKGTTSDRSSDSVMAPSLTGSKSTDPFERNYAPAGIVSDRFYIALLELVTNAYRDGCETMTAVYNTTISPIEYTADDLKATSNYRIAYIMGVIAIIIHDIGAFPNSPYYNEKQIGNLLRYALTLKNYFTDPEESHILANAIQIVCNYLVRFETYEHSELRAFAERMKEIRDYAIPKEASLEALRLCYNLKEVSCASLVALADNKAFAGKYGMKPLEDGMKKVLDAMMSLPWENTTAAEIASHLLENMVENNVFSTRKNRAMFDLVTSVIEYLSEILEESDMDFQDDDY</sequence>
<evidence type="ECO:0000256" key="1">
    <source>
        <dbReference type="SAM" id="MobiDB-lite"/>
    </source>
</evidence>
<name>A0A132NYF1_GIAIN</name>
<dbReference type="EMBL" id="JXTI01000014">
    <property type="protein sequence ID" value="KWX15109.1"/>
    <property type="molecule type" value="Genomic_DNA"/>
</dbReference>
<evidence type="ECO:0000313" key="3">
    <source>
        <dbReference type="Proteomes" id="UP000070089"/>
    </source>
</evidence>
<organism evidence="2 3">
    <name type="scientific">Giardia duodenalis assemblage B</name>
    <dbReference type="NCBI Taxonomy" id="1394984"/>
    <lineage>
        <taxon>Eukaryota</taxon>
        <taxon>Metamonada</taxon>
        <taxon>Diplomonadida</taxon>
        <taxon>Hexamitidae</taxon>
        <taxon>Giardiinae</taxon>
        <taxon>Giardia</taxon>
    </lineage>
</organism>
<feature type="region of interest" description="Disordered" evidence="1">
    <location>
        <begin position="692"/>
        <end position="747"/>
    </location>
</feature>
<dbReference type="Proteomes" id="UP000070089">
    <property type="component" value="Unassembled WGS sequence"/>
</dbReference>
<gene>
    <name evidence="2" type="ORF">QR46_0819</name>
</gene>
<dbReference type="VEuPathDB" id="GiardiaDB:QR46_0819"/>
<feature type="compositionally biased region" description="Acidic residues" evidence="1">
    <location>
        <begin position="724"/>
        <end position="738"/>
    </location>
</feature>
<comment type="caution">
    <text evidence="2">The sequence shown here is derived from an EMBL/GenBank/DDBJ whole genome shotgun (WGS) entry which is preliminary data.</text>
</comment>
<feature type="compositionally biased region" description="Basic and acidic residues" evidence="1">
    <location>
        <begin position="699"/>
        <end position="723"/>
    </location>
</feature>